<comment type="similarity">
    <text evidence="4 11">Belongs to the 2-oxoacid dehydrogenase family.</text>
</comment>
<dbReference type="FunFam" id="2.40.50.100:FF:000033">
    <property type="entry name" value="Dihydrolipoyllysine-residue succinyltransferase component of 2-oxoglutarate dehydrogenase complex, mitochondrial"/>
    <property type="match status" value="1"/>
</dbReference>
<evidence type="ECO:0000256" key="9">
    <source>
        <dbReference type="ARBA" id="ARBA00023315"/>
    </source>
</evidence>
<evidence type="ECO:0000256" key="6">
    <source>
        <dbReference type="ARBA" id="ARBA00022679"/>
    </source>
</evidence>
<evidence type="ECO:0000256" key="8">
    <source>
        <dbReference type="ARBA" id="ARBA00022946"/>
    </source>
</evidence>
<keyword evidence="5" id="KW-0816">Tricarboxylic acid cycle</keyword>
<dbReference type="Gene3D" id="2.40.50.100">
    <property type="match status" value="1"/>
</dbReference>
<protein>
    <recommendedName>
        <fullName evidence="11">Dihydrolipoamide acetyltransferase component of pyruvate dehydrogenase complex</fullName>
        <ecNumber evidence="11">2.3.1.-</ecNumber>
    </recommendedName>
</protein>
<dbReference type="Pfam" id="PF00364">
    <property type="entry name" value="Biotin_lipoyl"/>
    <property type="match status" value="1"/>
</dbReference>
<dbReference type="Proteomes" id="UP000694428">
    <property type="component" value="Unplaced"/>
</dbReference>
<dbReference type="InterPro" id="IPR050537">
    <property type="entry name" value="2-oxoacid_dehydrogenase"/>
</dbReference>
<comment type="cofactor">
    <cofactor evidence="1 11">
        <name>(R)-lipoate</name>
        <dbReference type="ChEBI" id="CHEBI:83088"/>
    </cofactor>
</comment>
<evidence type="ECO:0000256" key="12">
    <source>
        <dbReference type="SAM" id="MobiDB-lite"/>
    </source>
</evidence>
<feature type="domain" description="Lipoyl-binding" evidence="13">
    <location>
        <begin position="62"/>
        <end position="136"/>
    </location>
</feature>
<keyword evidence="8" id="KW-0809">Transit peptide</keyword>
<keyword evidence="9 11" id="KW-0012">Acyltransferase</keyword>
<evidence type="ECO:0000256" key="2">
    <source>
        <dbReference type="ARBA" id="ARBA00004305"/>
    </source>
</evidence>
<evidence type="ECO:0000313" key="15">
    <source>
        <dbReference type="Proteomes" id="UP000694428"/>
    </source>
</evidence>
<dbReference type="GO" id="GO:0004149">
    <property type="term" value="F:dihydrolipoyllysine-residue succinyltransferase activity"/>
    <property type="evidence" value="ECO:0007669"/>
    <property type="project" value="TreeGrafter"/>
</dbReference>
<sequence length="442" mass="47730">MLLLWRSRCLGRALGRSVRTLRQELAFYSVFISYSLSLCRVNSSSVFTVRYFRTTAVHRDDVVTVNTPAFAESVTEGDVRWEKAVGDTVAEDEVVCEIETDKTSVQVPAPAAGVIEALLVPDGGKVEGGTPLFKLRKTGAAPAKAKPAAAPPPPPAAPEPVAAAPPPPAAAPIPTTMPPVPPVSAQPIDSKPVCQLVVHVCSPCDGTEIYYRVRKCHFLGLPADHCCNMFCSNIREMRAVHKDPFLKKHNLKLGFMSAFVKASAFALQDQPVVNAVIDDTTKEIVYRDYVDISVAVATPRGLVVPVVRNVENMNFADIERAIYELGEKARKNELAIEDMDGGTFTISNGGVFGSLFGTPIINPPQSAILGMHAIFDRPPFHHDMPNTRLRNSPQQLSLNHSVLMDGSACEGLACYQQRAGGGWSGAGAGSFPGDSKWKVLWL</sequence>
<dbReference type="InterPro" id="IPR011053">
    <property type="entry name" value="Single_hybrid_motif"/>
</dbReference>
<reference evidence="14" key="2">
    <citation type="submission" date="2025-09" db="UniProtKB">
        <authorList>
            <consortium name="Ensembl"/>
        </authorList>
    </citation>
    <scope>IDENTIFICATION</scope>
</reference>
<dbReference type="Ensembl" id="ENSPSTT00000021283.1">
    <property type="protein sequence ID" value="ENSPSTP00000020295.1"/>
    <property type="gene ID" value="ENSPSTG00000014699.1"/>
</dbReference>
<organism evidence="14 15">
    <name type="scientific">Pavo cristatus</name>
    <name type="common">Indian peafowl</name>
    <name type="synonym">Blue peafowl</name>
    <dbReference type="NCBI Taxonomy" id="9049"/>
    <lineage>
        <taxon>Eukaryota</taxon>
        <taxon>Metazoa</taxon>
        <taxon>Chordata</taxon>
        <taxon>Craniata</taxon>
        <taxon>Vertebrata</taxon>
        <taxon>Euteleostomi</taxon>
        <taxon>Archelosauria</taxon>
        <taxon>Archosauria</taxon>
        <taxon>Dinosauria</taxon>
        <taxon>Saurischia</taxon>
        <taxon>Theropoda</taxon>
        <taxon>Coelurosauria</taxon>
        <taxon>Aves</taxon>
        <taxon>Neognathae</taxon>
        <taxon>Galloanserae</taxon>
        <taxon>Galliformes</taxon>
        <taxon>Phasianidae</taxon>
        <taxon>Phasianinae</taxon>
        <taxon>Pavo</taxon>
    </lineage>
</organism>
<dbReference type="SUPFAM" id="SSF51230">
    <property type="entry name" value="Single hybrid motif"/>
    <property type="match status" value="1"/>
</dbReference>
<comment type="subcellular location">
    <subcellularLocation>
        <location evidence="2">Mitochondrion matrix</location>
    </subcellularLocation>
</comment>
<keyword evidence="15" id="KW-1185">Reference proteome</keyword>
<evidence type="ECO:0000256" key="7">
    <source>
        <dbReference type="ARBA" id="ARBA00022823"/>
    </source>
</evidence>
<dbReference type="SUPFAM" id="SSF52777">
    <property type="entry name" value="CoA-dependent acyltransferases"/>
    <property type="match status" value="1"/>
</dbReference>
<evidence type="ECO:0000256" key="11">
    <source>
        <dbReference type="RuleBase" id="RU003423"/>
    </source>
</evidence>
<dbReference type="InterPro" id="IPR000089">
    <property type="entry name" value="Biotin_lipoyl"/>
</dbReference>
<dbReference type="InterPro" id="IPR003016">
    <property type="entry name" value="2-oxoA_DH_lipoyl-BS"/>
</dbReference>
<comment type="pathway">
    <text evidence="3">Amino-acid degradation; L-lysine degradation via saccharopine pathway; glutaryl-CoA from L-lysine: step 6/6.</text>
</comment>
<comment type="function">
    <text evidence="10">Dihydrolipoamide succinyltransferase (E2) component of the 2-oxoglutarate dehydrogenase complex. The 2-oxoglutarate dehydrogenase complex catalyzes the overall conversion of 2-oxoglutarate to succinyl-CoA and CO(2). The 2-oxoglutarate dehydrogenase complex is mainly active in the mitochondrion. A fraction of the 2-oxoglutarate dehydrogenase complex also localizes in the nucleus and is required for lysine succinylation of histones: associates with KAT2A on chromatin and provides succinyl-CoA to histone succinyltransferase KAT2A.</text>
</comment>
<feature type="compositionally biased region" description="Pro residues" evidence="12">
    <location>
        <begin position="149"/>
        <end position="169"/>
    </location>
</feature>
<accession>A0A8C9FZX9</accession>
<proteinExistence type="inferred from homology"/>
<dbReference type="PANTHER" id="PTHR43416:SF5">
    <property type="entry name" value="DIHYDROLIPOYLLYSINE-RESIDUE SUCCINYLTRANSFERASE COMPONENT OF 2-OXOGLUTARATE DEHYDROGENASE COMPLEX, MITOCHONDRIAL"/>
    <property type="match status" value="1"/>
</dbReference>
<evidence type="ECO:0000256" key="5">
    <source>
        <dbReference type="ARBA" id="ARBA00022532"/>
    </source>
</evidence>
<dbReference type="CDD" id="cd06849">
    <property type="entry name" value="lipoyl_domain"/>
    <property type="match status" value="1"/>
</dbReference>
<keyword evidence="6 11" id="KW-0808">Transferase</keyword>
<dbReference type="Pfam" id="PF00198">
    <property type="entry name" value="2-oxoacid_dh"/>
    <property type="match status" value="1"/>
</dbReference>
<keyword evidence="7 11" id="KW-0450">Lipoyl</keyword>
<evidence type="ECO:0000256" key="3">
    <source>
        <dbReference type="ARBA" id="ARBA00005145"/>
    </source>
</evidence>
<dbReference type="PROSITE" id="PS50968">
    <property type="entry name" value="BIOTINYL_LIPOYL"/>
    <property type="match status" value="1"/>
</dbReference>
<dbReference type="GO" id="GO:0005759">
    <property type="term" value="C:mitochondrial matrix"/>
    <property type="evidence" value="ECO:0007669"/>
    <property type="project" value="UniProtKB-SubCell"/>
</dbReference>
<evidence type="ECO:0000256" key="10">
    <source>
        <dbReference type="ARBA" id="ARBA00046046"/>
    </source>
</evidence>
<dbReference type="InterPro" id="IPR023213">
    <property type="entry name" value="CAT-like_dom_sf"/>
</dbReference>
<dbReference type="AlphaFoldDB" id="A0A8C9FZX9"/>
<dbReference type="GO" id="GO:0006099">
    <property type="term" value="P:tricarboxylic acid cycle"/>
    <property type="evidence" value="ECO:0007669"/>
    <property type="project" value="UniProtKB-KW"/>
</dbReference>
<evidence type="ECO:0000256" key="1">
    <source>
        <dbReference type="ARBA" id="ARBA00001938"/>
    </source>
</evidence>
<reference evidence="14" key="1">
    <citation type="submission" date="2025-08" db="UniProtKB">
        <authorList>
            <consortium name="Ensembl"/>
        </authorList>
    </citation>
    <scope>IDENTIFICATION</scope>
</reference>
<dbReference type="InterPro" id="IPR001078">
    <property type="entry name" value="2-oxoacid_DH_actylTfrase"/>
</dbReference>
<feature type="region of interest" description="Disordered" evidence="12">
    <location>
        <begin position="143"/>
        <end position="169"/>
    </location>
</feature>
<dbReference type="EC" id="2.3.1.-" evidence="11"/>
<name>A0A8C9FZX9_PAVCR</name>
<evidence type="ECO:0000313" key="14">
    <source>
        <dbReference type="Ensembl" id="ENSPSTP00000020295.1"/>
    </source>
</evidence>
<dbReference type="Gene3D" id="3.30.559.10">
    <property type="entry name" value="Chloramphenicol acetyltransferase-like domain"/>
    <property type="match status" value="1"/>
</dbReference>
<evidence type="ECO:0000256" key="4">
    <source>
        <dbReference type="ARBA" id="ARBA00007317"/>
    </source>
</evidence>
<evidence type="ECO:0000259" key="13">
    <source>
        <dbReference type="PROSITE" id="PS50968"/>
    </source>
</evidence>
<dbReference type="PANTHER" id="PTHR43416">
    <property type="entry name" value="DIHYDROLIPOYLLYSINE-RESIDUE SUCCINYLTRANSFERASE COMPONENT OF 2-OXOGLUTARATE DEHYDROGENASE COMPLEX, MITOCHONDRIAL-RELATED"/>
    <property type="match status" value="1"/>
</dbReference>
<dbReference type="PROSITE" id="PS00189">
    <property type="entry name" value="LIPOYL"/>
    <property type="match status" value="1"/>
</dbReference>